<dbReference type="PANTHER" id="PTHR10961">
    <property type="entry name" value="PEROXISOMAL SARCOSINE OXIDASE"/>
    <property type="match status" value="1"/>
</dbReference>
<evidence type="ECO:0000259" key="6">
    <source>
        <dbReference type="Pfam" id="PF01266"/>
    </source>
</evidence>
<proteinExistence type="inferred from homology"/>
<keyword evidence="4" id="KW-0274">FAD</keyword>
<evidence type="ECO:0000313" key="8">
    <source>
        <dbReference type="Proteomes" id="UP001244011"/>
    </source>
</evidence>
<dbReference type="EMBL" id="MU839006">
    <property type="protein sequence ID" value="KAK1768279.1"/>
    <property type="molecule type" value="Genomic_DNA"/>
</dbReference>
<evidence type="ECO:0000256" key="3">
    <source>
        <dbReference type="ARBA" id="ARBA00022630"/>
    </source>
</evidence>
<feature type="domain" description="FAD dependent oxidoreductase" evidence="6">
    <location>
        <begin position="6"/>
        <end position="383"/>
    </location>
</feature>
<dbReference type="GO" id="GO:0008115">
    <property type="term" value="F:sarcosine oxidase activity"/>
    <property type="evidence" value="ECO:0007669"/>
    <property type="project" value="TreeGrafter"/>
</dbReference>
<dbReference type="InterPro" id="IPR045170">
    <property type="entry name" value="MTOX"/>
</dbReference>
<dbReference type="InterPro" id="IPR036188">
    <property type="entry name" value="FAD/NAD-bd_sf"/>
</dbReference>
<comment type="similarity">
    <text evidence="2">Belongs to the MSOX/MTOX family.</text>
</comment>
<dbReference type="InterPro" id="IPR006076">
    <property type="entry name" value="FAD-dep_OxRdtase"/>
</dbReference>
<evidence type="ECO:0000313" key="7">
    <source>
        <dbReference type="EMBL" id="KAK1768279.1"/>
    </source>
</evidence>
<dbReference type="AlphaFoldDB" id="A0AAJ0C193"/>
<evidence type="ECO:0000256" key="2">
    <source>
        <dbReference type="ARBA" id="ARBA00010989"/>
    </source>
</evidence>
<dbReference type="Proteomes" id="UP001244011">
    <property type="component" value="Unassembled WGS sequence"/>
</dbReference>
<comment type="cofactor">
    <cofactor evidence="1">
        <name>FAD</name>
        <dbReference type="ChEBI" id="CHEBI:57692"/>
    </cofactor>
</comment>
<gene>
    <name evidence="7" type="ORF">QBC33DRAFT_558438</name>
</gene>
<dbReference type="GeneID" id="85313073"/>
<organism evidence="7 8">
    <name type="scientific">Phialemonium atrogriseum</name>
    <dbReference type="NCBI Taxonomy" id="1093897"/>
    <lineage>
        <taxon>Eukaryota</taxon>
        <taxon>Fungi</taxon>
        <taxon>Dikarya</taxon>
        <taxon>Ascomycota</taxon>
        <taxon>Pezizomycotina</taxon>
        <taxon>Sordariomycetes</taxon>
        <taxon>Sordariomycetidae</taxon>
        <taxon>Cephalothecales</taxon>
        <taxon>Cephalothecaceae</taxon>
        <taxon>Phialemonium</taxon>
    </lineage>
</organism>
<keyword evidence="3" id="KW-0285">Flavoprotein</keyword>
<keyword evidence="5" id="KW-0560">Oxidoreductase</keyword>
<name>A0AAJ0C193_9PEZI</name>
<dbReference type="Gene3D" id="3.50.50.60">
    <property type="entry name" value="FAD/NAD(P)-binding domain"/>
    <property type="match status" value="1"/>
</dbReference>
<comment type="caution">
    <text evidence="7">The sequence shown here is derived from an EMBL/GenBank/DDBJ whole genome shotgun (WGS) entry which is preliminary data.</text>
</comment>
<evidence type="ECO:0000256" key="1">
    <source>
        <dbReference type="ARBA" id="ARBA00001974"/>
    </source>
</evidence>
<evidence type="ECO:0000256" key="4">
    <source>
        <dbReference type="ARBA" id="ARBA00022827"/>
    </source>
</evidence>
<sequence>MSDPSYIIVGAGVFGVSTALHLIRKYPHSHITLIDRDGPDAPTVVRADYTDITYMRLALEARDVWKSDPLWRPFYHETGIFWVARSAFAGRVVQNYRELGVRGELYACTVEEARGEHGGLFVDGDYQDITEVLVNKTSGLADAKDALKRVIEEALMLGVTFVGAEVEGLEFEDGERGACTGVRTKAGDTITAERTILCTGAFTPRLLMDSAPERPDLHAGDRIVATGITEAVAPLTKEQFQKYRDMPVTSTDNPPGRGVDNGCLPYNKEGMLKFWGQTIFRNTHQHHSTKTPLSMPPPDPDYAQWNVPKRLQDDVGVGNGTIFGRNAEALKMEQFRICWEAVTPSNDFIISPHSACENLYVATCGSFHGFKFFPVLGKYVVEMLDGLLDPALQQKWAWDRTLPPIDDNDHWPKKELRDLF</sequence>
<protein>
    <submittedName>
        <fullName evidence="7">FAD dependent oxidoreductase</fullName>
    </submittedName>
</protein>
<dbReference type="Pfam" id="PF01266">
    <property type="entry name" value="DAO"/>
    <property type="match status" value="1"/>
</dbReference>
<reference evidence="7" key="1">
    <citation type="submission" date="2023-06" db="EMBL/GenBank/DDBJ databases">
        <title>Genome-scale phylogeny and comparative genomics of the fungal order Sordariales.</title>
        <authorList>
            <consortium name="Lawrence Berkeley National Laboratory"/>
            <person name="Hensen N."/>
            <person name="Bonometti L."/>
            <person name="Westerberg I."/>
            <person name="Brannstrom I.O."/>
            <person name="Guillou S."/>
            <person name="Cros-Aarteil S."/>
            <person name="Calhoun S."/>
            <person name="Haridas S."/>
            <person name="Kuo A."/>
            <person name="Mondo S."/>
            <person name="Pangilinan J."/>
            <person name="Riley R."/>
            <person name="Labutti K."/>
            <person name="Andreopoulos B."/>
            <person name="Lipzen A."/>
            <person name="Chen C."/>
            <person name="Yanf M."/>
            <person name="Daum C."/>
            <person name="Ng V."/>
            <person name="Clum A."/>
            <person name="Steindorff A."/>
            <person name="Ohm R."/>
            <person name="Martin F."/>
            <person name="Silar P."/>
            <person name="Natvig D."/>
            <person name="Lalanne C."/>
            <person name="Gautier V."/>
            <person name="Ament-Velasquez S.L."/>
            <person name="Kruys A."/>
            <person name="Hutchinson M.I."/>
            <person name="Powell A.J."/>
            <person name="Barry K."/>
            <person name="Miller A.N."/>
            <person name="Grigoriev I.V."/>
            <person name="Debuchy R."/>
            <person name="Gladieux P."/>
            <person name="Thoren M.H."/>
            <person name="Johannesson H."/>
        </authorList>
    </citation>
    <scope>NUCLEOTIDE SEQUENCE</scope>
    <source>
        <strain evidence="7">8032-3</strain>
    </source>
</reference>
<accession>A0AAJ0C193</accession>
<dbReference type="PANTHER" id="PTHR10961:SF37">
    <property type="entry name" value="FAD DEPENDENT OXIDOREDUCTASE DOMAIN-CONTAINING PROTEIN"/>
    <property type="match status" value="1"/>
</dbReference>
<dbReference type="Gene3D" id="3.30.9.10">
    <property type="entry name" value="D-Amino Acid Oxidase, subunit A, domain 2"/>
    <property type="match status" value="1"/>
</dbReference>
<keyword evidence="8" id="KW-1185">Reference proteome</keyword>
<dbReference type="SUPFAM" id="SSF51905">
    <property type="entry name" value="FAD/NAD(P)-binding domain"/>
    <property type="match status" value="1"/>
</dbReference>
<dbReference type="GO" id="GO:0051698">
    <property type="term" value="F:saccharopine oxidase activity"/>
    <property type="evidence" value="ECO:0007669"/>
    <property type="project" value="TreeGrafter"/>
</dbReference>
<dbReference type="RefSeq" id="XP_060284492.1">
    <property type="nucleotide sequence ID" value="XM_060429886.1"/>
</dbReference>
<evidence type="ECO:0000256" key="5">
    <source>
        <dbReference type="ARBA" id="ARBA00023002"/>
    </source>
</evidence>
<dbReference type="GO" id="GO:0050660">
    <property type="term" value="F:flavin adenine dinucleotide binding"/>
    <property type="evidence" value="ECO:0007669"/>
    <property type="project" value="InterPro"/>
</dbReference>